<evidence type="ECO:0000313" key="4">
    <source>
        <dbReference type="Proteomes" id="UP000504638"/>
    </source>
</evidence>
<dbReference type="InterPro" id="IPR011074">
    <property type="entry name" value="CRAL/TRIO_N_dom"/>
</dbReference>
<organism evidence="3">
    <name type="scientific">Eremomyces bilateralis CBS 781.70</name>
    <dbReference type="NCBI Taxonomy" id="1392243"/>
    <lineage>
        <taxon>Eukaryota</taxon>
        <taxon>Fungi</taxon>
        <taxon>Dikarya</taxon>
        <taxon>Ascomycota</taxon>
        <taxon>Pezizomycotina</taxon>
        <taxon>Dothideomycetes</taxon>
        <taxon>Dothideomycetes incertae sedis</taxon>
        <taxon>Eremomycetales</taxon>
        <taxon>Eremomycetaceae</taxon>
        <taxon>Eremomyces</taxon>
    </lineage>
</organism>
<reference evidence="5" key="3">
    <citation type="submission" date="2025-04" db="UniProtKB">
        <authorList>
            <consortium name="RefSeq"/>
        </authorList>
    </citation>
    <scope>IDENTIFICATION</scope>
    <source>
        <strain evidence="5">CBS 781.70</strain>
    </source>
</reference>
<gene>
    <name evidence="3 5" type="ORF">P152DRAFT_462659</name>
</gene>
<dbReference type="EMBL" id="ML975185">
    <property type="protein sequence ID" value="KAF1808380.1"/>
    <property type="molecule type" value="Genomic_DNA"/>
</dbReference>
<dbReference type="PANTHER" id="PTHR46590:SF1">
    <property type="entry name" value="PHOSPHATIDYLINOSITOL TRANSFER PROTEIN CSR1"/>
    <property type="match status" value="1"/>
</dbReference>
<dbReference type="Proteomes" id="UP000504638">
    <property type="component" value="Unplaced"/>
</dbReference>
<dbReference type="RefSeq" id="XP_033530011.1">
    <property type="nucleotide sequence ID" value="XM_033680394.1"/>
</dbReference>
<dbReference type="AlphaFoldDB" id="A0A6G1FRN6"/>
<sequence>MRPRISPAHQVYKLLQRPFPLPPASSCPSTRAFVLHHAKAHRPQLHLRNCVGCGTVRRPLTTTSNPASPSLAPKSLLTFAVVAALSFALSVYIRSERNSISHGDMAAPESETNGQTSVAVDDAELLDLLGDPSKINPARPGTLTAEQEVILREFWVLAARAFGIVDQELLDVLNDPTSGVPNENVALDGSKRKKARALFSRKKKEGEADSLSKPDSHTSEPVEKATNDVSKLSIEDDKHGMTKQFKEALTKYSSADLRTAFWDMTKHDHPDALLLRFLRARKWDSQAALVMAVSALHWRLAEGKVDVEIMKEGEEGAQRWAQSEDPDVKGEGEDFLEQLRLGKSFIVGADKVGRPICLIRTRLHHAGDQSESSLERYTIYTIETARMMLRPPVDTAALVFDMTGFSLANMDYAPVKFMIKCFEANYPESLGVVLIHKAPWIFSSVFSIIKGWLDPVVASKIHFTKNVEDLEEFIPKSRIIQELGGDNKFEWKYREGIPGENDKMKDTETAERLKKRREEIVSSFEETTFEWVLKSTLLSRGVTTQGDEKIDEAAIEKIKRKRHTIAKELRDNYWELDPYIRARSVYDRLGWFPKGPEAGQLIKEDVTQVKLNESSEEET</sequence>
<dbReference type="CDD" id="cd00170">
    <property type="entry name" value="SEC14"/>
    <property type="match status" value="1"/>
</dbReference>
<keyword evidence="4" id="KW-1185">Reference proteome</keyword>
<dbReference type="PROSITE" id="PS50191">
    <property type="entry name" value="CRAL_TRIO"/>
    <property type="match status" value="1"/>
</dbReference>
<dbReference type="InterPro" id="IPR052432">
    <property type="entry name" value="PITP/CRAL-TRIO"/>
</dbReference>
<evidence type="ECO:0000313" key="3">
    <source>
        <dbReference type="EMBL" id="KAF1808380.1"/>
    </source>
</evidence>
<evidence type="ECO:0000256" key="1">
    <source>
        <dbReference type="SAM" id="MobiDB-lite"/>
    </source>
</evidence>
<evidence type="ECO:0000259" key="2">
    <source>
        <dbReference type="PROSITE" id="PS50191"/>
    </source>
</evidence>
<accession>A0A6G1FRN6</accession>
<dbReference type="Pfam" id="PF00650">
    <property type="entry name" value="CRAL_TRIO"/>
    <property type="match status" value="1"/>
</dbReference>
<feature type="domain" description="CRAL-TRIO" evidence="2">
    <location>
        <begin position="332"/>
        <end position="491"/>
    </location>
</feature>
<name>A0A6G1FRN6_9PEZI</name>
<feature type="compositionally biased region" description="Basic and acidic residues" evidence="1">
    <location>
        <begin position="204"/>
        <end position="226"/>
    </location>
</feature>
<feature type="region of interest" description="Disordered" evidence="1">
    <location>
        <begin position="198"/>
        <end position="235"/>
    </location>
</feature>
<proteinExistence type="predicted"/>
<dbReference type="InterPro" id="IPR001251">
    <property type="entry name" value="CRAL-TRIO_dom"/>
</dbReference>
<reference evidence="3 5" key="1">
    <citation type="submission" date="2020-01" db="EMBL/GenBank/DDBJ databases">
        <authorList>
            <consortium name="DOE Joint Genome Institute"/>
            <person name="Haridas S."/>
            <person name="Albert R."/>
            <person name="Binder M."/>
            <person name="Bloem J."/>
            <person name="Labutti K."/>
            <person name="Salamov A."/>
            <person name="Andreopoulos B."/>
            <person name="Baker S.E."/>
            <person name="Barry K."/>
            <person name="Bills G."/>
            <person name="Bluhm B.H."/>
            <person name="Cannon C."/>
            <person name="Castanera R."/>
            <person name="Culley D.E."/>
            <person name="Daum C."/>
            <person name="Ezra D."/>
            <person name="Gonzalez J.B."/>
            <person name="Henrissat B."/>
            <person name="Kuo A."/>
            <person name="Liang C."/>
            <person name="Lipzen A."/>
            <person name="Lutzoni F."/>
            <person name="Magnuson J."/>
            <person name="Mondo S."/>
            <person name="Nolan M."/>
            <person name="Ohm R."/>
            <person name="Pangilinan J."/>
            <person name="Park H.-J."/>
            <person name="Ramirez L."/>
            <person name="Alfaro M."/>
            <person name="Sun H."/>
            <person name="Tritt A."/>
            <person name="Yoshinaga Y."/>
            <person name="Zwiers L.-H."/>
            <person name="Turgeon B.G."/>
            <person name="Goodwin S.B."/>
            <person name="Spatafora J.W."/>
            <person name="Crous P.W."/>
            <person name="Grigoriev I.V."/>
        </authorList>
    </citation>
    <scope>NUCLEOTIDE SEQUENCE</scope>
    <source>
        <strain evidence="3 5">CBS 781.70</strain>
    </source>
</reference>
<reference evidence="5" key="2">
    <citation type="submission" date="2020-04" db="EMBL/GenBank/DDBJ databases">
        <authorList>
            <consortium name="NCBI Genome Project"/>
        </authorList>
    </citation>
    <scope>NUCLEOTIDE SEQUENCE</scope>
    <source>
        <strain evidence="5">CBS 781.70</strain>
    </source>
</reference>
<dbReference type="Pfam" id="PF03765">
    <property type="entry name" value="CRAL_TRIO_N"/>
    <property type="match status" value="1"/>
</dbReference>
<dbReference type="PANTHER" id="PTHR46590">
    <property type="entry name" value="PHOSPHATIDYLINOSITOL TRANSFER PROTEIN CSR1-RELATED"/>
    <property type="match status" value="1"/>
</dbReference>
<dbReference type="SUPFAM" id="SSF52087">
    <property type="entry name" value="CRAL/TRIO domain"/>
    <property type="match status" value="1"/>
</dbReference>
<dbReference type="SMART" id="SM01100">
    <property type="entry name" value="CRAL_TRIO_N"/>
    <property type="match status" value="1"/>
</dbReference>
<protein>
    <recommendedName>
        <fullName evidence="2">CRAL-TRIO domain-containing protein</fullName>
    </recommendedName>
</protein>
<dbReference type="InterPro" id="IPR036273">
    <property type="entry name" value="CRAL/TRIO_N_dom_sf"/>
</dbReference>
<dbReference type="Gene3D" id="3.40.525.10">
    <property type="entry name" value="CRAL-TRIO lipid binding domain"/>
    <property type="match status" value="1"/>
</dbReference>
<dbReference type="SMART" id="SM00516">
    <property type="entry name" value="SEC14"/>
    <property type="match status" value="1"/>
</dbReference>
<dbReference type="OrthoDB" id="43460at2759"/>
<dbReference type="GeneID" id="54420964"/>
<evidence type="ECO:0000313" key="5">
    <source>
        <dbReference type="RefSeq" id="XP_033530011.1"/>
    </source>
</evidence>
<dbReference type="SUPFAM" id="SSF46938">
    <property type="entry name" value="CRAL/TRIO N-terminal domain"/>
    <property type="match status" value="1"/>
</dbReference>
<dbReference type="InterPro" id="IPR036865">
    <property type="entry name" value="CRAL-TRIO_dom_sf"/>
</dbReference>